<comment type="caution">
    <text evidence="4">The sequence shown here is derived from an EMBL/GenBank/DDBJ whole genome shotgun (WGS) entry which is preliminary data.</text>
</comment>
<evidence type="ECO:0000256" key="1">
    <source>
        <dbReference type="PROSITE-ProRule" id="PRU00042"/>
    </source>
</evidence>
<evidence type="ECO:0000313" key="5">
    <source>
        <dbReference type="Proteomes" id="UP000315295"/>
    </source>
</evidence>
<dbReference type="GO" id="GO:0008270">
    <property type="term" value="F:zinc ion binding"/>
    <property type="evidence" value="ECO:0007669"/>
    <property type="project" value="UniProtKB-KW"/>
</dbReference>
<gene>
    <name evidence="4" type="ORF">C1H46_011146</name>
</gene>
<protein>
    <recommendedName>
        <fullName evidence="3">C2H2-type domain-containing protein</fullName>
    </recommendedName>
</protein>
<feature type="region of interest" description="Disordered" evidence="2">
    <location>
        <begin position="385"/>
        <end position="436"/>
    </location>
</feature>
<feature type="compositionally biased region" description="Polar residues" evidence="2">
    <location>
        <begin position="385"/>
        <end position="405"/>
    </location>
</feature>
<dbReference type="InterPro" id="IPR053266">
    <property type="entry name" value="Zinc_finger_protein_7"/>
</dbReference>
<feature type="compositionally biased region" description="Polar residues" evidence="2">
    <location>
        <begin position="46"/>
        <end position="62"/>
    </location>
</feature>
<feature type="compositionally biased region" description="Pro residues" evidence="2">
    <location>
        <begin position="16"/>
        <end position="37"/>
    </location>
</feature>
<organism evidence="4 5">
    <name type="scientific">Malus baccata</name>
    <name type="common">Siberian crab apple</name>
    <name type="synonym">Pyrus baccata</name>
    <dbReference type="NCBI Taxonomy" id="106549"/>
    <lineage>
        <taxon>Eukaryota</taxon>
        <taxon>Viridiplantae</taxon>
        <taxon>Streptophyta</taxon>
        <taxon>Embryophyta</taxon>
        <taxon>Tracheophyta</taxon>
        <taxon>Spermatophyta</taxon>
        <taxon>Magnoliopsida</taxon>
        <taxon>eudicotyledons</taxon>
        <taxon>Gunneridae</taxon>
        <taxon>Pentapetalae</taxon>
        <taxon>rosids</taxon>
        <taxon>fabids</taxon>
        <taxon>Rosales</taxon>
        <taxon>Rosaceae</taxon>
        <taxon>Amygdaloideae</taxon>
        <taxon>Maleae</taxon>
        <taxon>Malus</taxon>
    </lineage>
</organism>
<dbReference type="InterPro" id="IPR036236">
    <property type="entry name" value="Znf_C2H2_sf"/>
</dbReference>
<evidence type="ECO:0000256" key="2">
    <source>
        <dbReference type="SAM" id="MobiDB-lite"/>
    </source>
</evidence>
<dbReference type="STRING" id="106549.A0A540MWS5"/>
<feature type="region of interest" description="Disordered" evidence="2">
    <location>
        <begin position="296"/>
        <end position="328"/>
    </location>
</feature>
<proteinExistence type="predicted"/>
<keyword evidence="1" id="KW-0479">Metal-binding</keyword>
<feature type="domain" description="C2H2-type" evidence="3">
    <location>
        <begin position="82"/>
        <end position="109"/>
    </location>
</feature>
<dbReference type="SUPFAM" id="SSF57667">
    <property type="entry name" value="beta-beta-alpha zinc fingers"/>
    <property type="match status" value="2"/>
</dbReference>
<dbReference type="SMART" id="SM00355">
    <property type="entry name" value="ZnF_C2H2"/>
    <property type="match status" value="2"/>
</dbReference>
<feature type="compositionally biased region" description="Polar residues" evidence="2">
    <location>
        <begin position="187"/>
        <end position="200"/>
    </location>
</feature>
<accession>A0A540MWS5</accession>
<feature type="compositionally biased region" description="Low complexity" evidence="2">
    <location>
        <begin position="308"/>
        <end position="321"/>
    </location>
</feature>
<dbReference type="PANTHER" id="PTHR47593">
    <property type="entry name" value="ZINC FINGER PROTEIN 4-LIKE"/>
    <property type="match status" value="1"/>
</dbReference>
<dbReference type="AlphaFoldDB" id="A0A540MWS5"/>
<name>A0A540MWS5_MALBA</name>
<feature type="region of interest" description="Disordered" evidence="2">
    <location>
        <begin position="1"/>
        <end position="75"/>
    </location>
</feature>
<dbReference type="EMBL" id="VIEB01000159">
    <property type="protein sequence ID" value="TQE03245.1"/>
    <property type="molecule type" value="Genomic_DNA"/>
</dbReference>
<dbReference type="Proteomes" id="UP000315295">
    <property type="component" value="Unassembled WGS sequence"/>
</dbReference>
<feature type="compositionally biased region" description="Pro residues" evidence="2">
    <location>
        <begin position="157"/>
        <end position="175"/>
    </location>
</feature>
<keyword evidence="1" id="KW-0862">Zinc</keyword>
<feature type="compositionally biased region" description="Basic and acidic residues" evidence="2">
    <location>
        <begin position="1"/>
        <end position="11"/>
    </location>
</feature>
<sequence>MEAKDEIDHDFLTPMNSPPPPPPPYPRHPNSSLPPSPSHSSFNNLTPSIGPSSHQIPTHSQPPATPHACRDSSSTAAATRSFPCSYCPRKFNSYQALGGHQRAHKSERAAARRSFVGAGGDGCYPSLPTHSPRHPHHVPTVNVPPAPSQIMPISSLSPPPPYPRHPNSSLPPSPSHSPFNNLPPSIRPSSHQIPTHSQPLATPHACRASSSTAAATHTFPCSYCSRKFNSYQALGGHQRTHKSERAAARRSFVGPGGDGGYPSLPTHSPRHPHYVPTFNVPPAPSQFQIMPRQPHDVDDHAQHSYGPHQYHQLQQSHQQQQPEAAVHDSSSFLIETGHFMQQDNQPPKYSWVMDLSNINTTNYHPHHLIPAAASTYSLPQMIHGPTTNELPQTLFSSAPPSSHTHQYYHGHPQNATAAHSPGDNDTPHSLDLSLHL</sequence>
<dbReference type="Pfam" id="PF13912">
    <property type="entry name" value="zf-C2H2_6"/>
    <property type="match status" value="2"/>
</dbReference>
<dbReference type="InterPro" id="IPR013087">
    <property type="entry name" value="Znf_C2H2_type"/>
</dbReference>
<feature type="region of interest" description="Disordered" evidence="2">
    <location>
        <begin position="126"/>
        <end position="204"/>
    </location>
</feature>
<dbReference type="PANTHER" id="PTHR47593:SF8">
    <property type="entry name" value="OS12G0581900 PROTEIN"/>
    <property type="match status" value="1"/>
</dbReference>
<feature type="domain" description="C2H2-type" evidence="3">
    <location>
        <begin position="219"/>
        <end position="246"/>
    </location>
</feature>
<dbReference type="PROSITE" id="PS50157">
    <property type="entry name" value="ZINC_FINGER_C2H2_2"/>
    <property type="match status" value="2"/>
</dbReference>
<evidence type="ECO:0000313" key="4">
    <source>
        <dbReference type="EMBL" id="TQE03245.1"/>
    </source>
</evidence>
<keyword evidence="1" id="KW-0863">Zinc-finger</keyword>
<reference evidence="4 5" key="1">
    <citation type="journal article" date="2019" name="G3 (Bethesda)">
        <title>Sequencing of a Wild Apple (Malus baccata) Genome Unravels the Differences Between Cultivated and Wild Apple Species Regarding Disease Resistance and Cold Tolerance.</title>
        <authorList>
            <person name="Chen X."/>
        </authorList>
    </citation>
    <scope>NUCLEOTIDE SEQUENCE [LARGE SCALE GENOMIC DNA]</scope>
    <source>
        <strain evidence="5">cv. Shandingzi</strain>
        <tissue evidence="4">Leaves</tissue>
    </source>
</reference>
<evidence type="ECO:0000259" key="3">
    <source>
        <dbReference type="PROSITE" id="PS50157"/>
    </source>
</evidence>
<dbReference type="Gene3D" id="3.30.160.60">
    <property type="entry name" value="Classic Zinc Finger"/>
    <property type="match status" value="2"/>
</dbReference>
<dbReference type="PROSITE" id="PS00028">
    <property type="entry name" value="ZINC_FINGER_C2H2_1"/>
    <property type="match status" value="2"/>
</dbReference>
<keyword evidence="5" id="KW-1185">Reference proteome</keyword>